<feature type="non-terminal residue" evidence="2">
    <location>
        <position position="70"/>
    </location>
</feature>
<keyword evidence="1" id="KW-1133">Transmembrane helix</keyword>
<dbReference type="EMBL" id="CAJHJT010000034">
    <property type="protein sequence ID" value="CAD7004069.1"/>
    <property type="molecule type" value="Genomic_DNA"/>
</dbReference>
<accession>A0A811UXZ4</accession>
<comment type="caution">
    <text evidence="2">The sequence shown here is derived from an EMBL/GenBank/DDBJ whole genome shotgun (WGS) entry which is preliminary data.</text>
</comment>
<keyword evidence="3" id="KW-1185">Reference proteome</keyword>
<gene>
    <name evidence="2" type="ORF">CCAP1982_LOCUS12494</name>
</gene>
<protein>
    <submittedName>
        <fullName evidence="2">(Mediterranean fruit fly) hypothetical protein</fullName>
    </submittedName>
</protein>
<keyword evidence="1" id="KW-0472">Membrane</keyword>
<proteinExistence type="predicted"/>
<reference evidence="2" key="1">
    <citation type="submission" date="2020-11" db="EMBL/GenBank/DDBJ databases">
        <authorList>
            <person name="Whitehead M."/>
        </authorList>
    </citation>
    <scope>NUCLEOTIDE SEQUENCE</scope>
    <source>
        <strain evidence="2">EGII</strain>
    </source>
</reference>
<sequence>PGSAERRLASACIQCPLCVAFLWIAACRALLMLLLPYHNSSVKEGIERSNDDGLKAQRLKESIMEAEIGK</sequence>
<dbReference type="Proteomes" id="UP000606786">
    <property type="component" value="Unassembled WGS sequence"/>
</dbReference>
<dbReference type="AlphaFoldDB" id="A0A811UXZ4"/>
<organism evidence="2 3">
    <name type="scientific">Ceratitis capitata</name>
    <name type="common">Mediterranean fruit fly</name>
    <name type="synonym">Tephritis capitata</name>
    <dbReference type="NCBI Taxonomy" id="7213"/>
    <lineage>
        <taxon>Eukaryota</taxon>
        <taxon>Metazoa</taxon>
        <taxon>Ecdysozoa</taxon>
        <taxon>Arthropoda</taxon>
        <taxon>Hexapoda</taxon>
        <taxon>Insecta</taxon>
        <taxon>Pterygota</taxon>
        <taxon>Neoptera</taxon>
        <taxon>Endopterygota</taxon>
        <taxon>Diptera</taxon>
        <taxon>Brachycera</taxon>
        <taxon>Muscomorpha</taxon>
        <taxon>Tephritoidea</taxon>
        <taxon>Tephritidae</taxon>
        <taxon>Ceratitis</taxon>
        <taxon>Ceratitis</taxon>
    </lineage>
</organism>
<keyword evidence="1" id="KW-0812">Transmembrane</keyword>
<name>A0A811UXZ4_CERCA</name>
<evidence type="ECO:0000313" key="3">
    <source>
        <dbReference type="Proteomes" id="UP000606786"/>
    </source>
</evidence>
<evidence type="ECO:0000256" key="1">
    <source>
        <dbReference type="SAM" id="Phobius"/>
    </source>
</evidence>
<feature type="transmembrane region" description="Helical" evidence="1">
    <location>
        <begin position="12"/>
        <end position="35"/>
    </location>
</feature>
<evidence type="ECO:0000313" key="2">
    <source>
        <dbReference type="EMBL" id="CAD7004069.1"/>
    </source>
</evidence>